<dbReference type="Ensembl" id="ENSRFET00010030672.1">
    <property type="protein sequence ID" value="ENSRFEP00010028252.1"/>
    <property type="gene ID" value="ENSRFEG00010018769.1"/>
</dbReference>
<proteinExistence type="inferred from homology"/>
<dbReference type="GO" id="GO:0042098">
    <property type="term" value="P:T cell proliferation"/>
    <property type="evidence" value="ECO:0007669"/>
    <property type="project" value="Ensembl"/>
</dbReference>
<feature type="transmembrane region" description="Helical" evidence="7">
    <location>
        <begin position="12"/>
        <end position="40"/>
    </location>
</feature>
<evidence type="ECO:0000256" key="2">
    <source>
        <dbReference type="ARBA" id="ARBA00006840"/>
    </source>
</evidence>
<dbReference type="RefSeq" id="XP_032977824.1">
    <property type="nucleotide sequence ID" value="XM_033121933.1"/>
</dbReference>
<keyword evidence="10" id="KW-1185">Reference proteome</keyword>
<dbReference type="InterPro" id="IPR000301">
    <property type="entry name" value="Tetraspanin_animals"/>
</dbReference>
<dbReference type="SUPFAM" id="SSF103473">
    <property type="entry name" value="MFS general substrate transporter"/>
    <property type="match status" value="1"/>
</dbReference>
<evidence type="ECO:0000313" key="10">
    <source>
        <dbReference type="Proteomes" id="UP000472240"/>
    </source>
</evidence>
<feature type="disulfide bond" evidence="6">
    <location>
        <begin position="156"/>
        <end position="173"/>
    </location>
</feature>
<keyword evidence="4 7" id="KW-1133">Transmembrane helix</keyword>
<dbReference type="GO" id="GO:0007010">
    <property type="term" value="P:cytoskeleton organization"/>
    <property type="evidence" value="ECO:0007669"/>
    <property type="project" value="Ensembl"/>
</dbReference>
<keyword evidence="3 7" id="KW-0812">Transmembrane</keyword>
<dbReference type="PIRSF" id="PIRSF002419">
    <property type="entry name" value="Tetraspanin"/>
    <property type="match status" value="1"/>
</dbReference>
<dbReference type="OMA" id="WAFCTSI"/>
<evidence type="ECO:0000256" key="5">
    <source>
        <dbReference type="ARBA" id="ARBA00023136"/>
    </source>
</evidence>
<dbReference type="Pfam" id="PF00335">
    <property type="entry name" value="Tetraspanin"/>
    <property type="match status" value="1"/>
</dbReference>
<comment type="similarity">
    <text evidence="2 7">Belongs to the tetraspanin (TM4SF) family.</text>
</comment>
<dbReference type="GO" id="GO:0050688">
    <property type="term" value="P:regulation of defense response to virus"/>
    <property type="evidence" value="ECO:0007669"/>
    <property type="project" value="Ensembl"/>
</dbReference>
<dbReference type="AlphaFoldDB" id="A0A671FRJ7"/>
<dbReference type="GO" id="GO:0070527">
    <property type="term" value="P:platelet aggregation"/>
    <property type="evidence" value="ECO:0007669"/>
    <property type="project" value="Ensembl"/>
</dbReference>
<dbReference type="GO" id="GO:0042130">
    <property type="term" value="P:negative regulation of T cell proliferation"/>
    <property type="evidence" value="ECO:0007669"/>
    <property type="project" value="Ensembl"/>
</dbReference>
<dbReference type="Proteomes" id="UP000472240">
    <property type="component" value="Chromosome 11"/>
</dbReference>
<dbReference type="GO" id="GO:0070442">
    <property type="term" value="C:integrin alphaIIb-beta3 complex"/>
    <property type="evidence" value="ECO:0007669"/>
    <property type="project" value="Ensembl"/>
</dbReference>
<feature type="transmembrane region" description="Helical" evidence="7">
    <location>
        <begin position="89"/>
        <end position="111"/>
    </location>
</feature>
<evidence type="ECO:0000256" key="3">
    <source>
        <dbReference type="ARBA" id="ARBA00022692"/>
    </source>
</evidence>
<name>A0A671FRJ7_RHIFE</name>
<reference evidence="9" key="5">
    <citation type="submission" date="2025-05" db="UniProtKB">
        <authorList>
            <consortium name="Ensembl"/>
        </authorList>
    </citation>
    <scope>IDENTIFICATION</scope>
</reference>
<dbReference type="Gene3D" id="1.10.1450.10">
    <property type="entry name" value="Tetraspanin"/>
    <property type="match status" value="1"/>
</dbReference>
<comment type="subcellular location">
    <subcellularLocation>
        <location evidence="1 7">Membrane</location>
        <topology evidence="1 7">Multi-pass membrane protein</topology>
    </subcellularLocation>
</comment>
<evidence type="ECO:0000256" key="7">
    <source>
        <dbReference type="RuleBase" id="RU361218"/>
    </source>
</evidence>
<evidence type="ECO:0000313" key="8">
    <source>
        <dbReference type="EMBL" id="KAF6334618.1"/>
    </source>
</evidence>
<feature type="disulfide bond" evidence="6">
    <location>
        <begin position="155"/>
        <end position="183"/>
    </location>
</feature>
<dbReference type="GO" id="GO:0009986">
    <property type="term" value="C:cell surface"/>
    <property type="evidence" value="ECO:0007669"/>
    <property type="project" value="Ensembl"/>
</dbReference>
<protein>
    <recommendedName>
        <fullName evidence="7">Tetraspanin</fullName>
    </recommendedName>
</protein>
<dbReference type="CTD" id="10077"/>
<organism evidence="9 10">
    <name type="scientific">Rhinolophus ferrumequinum</name>
    <name type="common">Greater horseshoe bat</name>
    <dbReference type="NCBI Taxonomy" id="59479"/>
    <lineage>
        <taxon>Eukaryota</taxon>
        <taxon>Metazoa</taxon>
        <taxon>Chordata</taxon>
        <taxon>Craniata</taxon>
        <taxon>Vertebrata</taxon>
        <taxon>Euteleostomi</taxon>
        <taxon>Mammalia</taxon>
        <taxon>Eutheria</taxon>
        <taxon>Laurasiatheria</taxon>
        <taxon>Chiroptera</taxon>
        <taxon>Yinpterochiroptera</taxon>
        <taxon>Rhinolophoidea</taxon>
        <taxon>Rhinolophidae</taxon>
        <taxon>Rhinolophinae</taxon>
        <taxon>Rhinolophus</taxon>
    </lineage>
</organism>
<dbReference type="GO" id="GO:0007229">
    <property type="term" value="P:integrin-mediated signaling pathway"/>
    <property type="evidence" value="ECO:0007669"/>
    <property type="project" value="Ensembl"/>
</dbReference>
<dbReference type="SUPFAM" id="SSF48652">
    <property type="entry name" value="Tetraspanin"/>
    <property type="match status" value="1"/>
</dbReference>
<feature type="transmembrane region" description="Helical" evidence="7">
    <location>
        <begin position="197"/>
        <end position="223"/>
    </location>
</feature>
<dbReference type="GO" id="GO:0030886">
    <property type="term" value="P:negative regulation of myeloid dendritic cell activation"/>
    <property type="evidence" value="ECO:0007669"/>
    <property type="project" value="Ensembl"/>
</dbReference>
<dbReference type="FunFam" id="1.10.1450.10:FF:000022">
    <property type="entry name" value="Tetraspanin 32"/>
    <property type="match status" value="1"/>
</dbReference>
<evidence type="ECO:0000313" key="9">
    <source>
        <dbReference type="Ensembl" id="ENSRFEP00010028252.1"/>
    </source>
</evidence>
<dbReference type="InterPro" id="IPR008952">
    <property type="entry name" value="Tetraspanin_EC2_sf"/>
</dbReference>
<gene>
    <name evidence="9" type="primary">TSPAN32</name>
    <name evidence="8" type="ORF">mRhiFer1_017696</name>
</gene>
<keyword evidence="5 7" id="KW-0472">Membrane</keyword>
<evidence type="ECO:0000313" key="11">
    <source>
        <dbReference type="Proteomes" id="UP000585614"/>
    </source>
</evidence>
<feature type="transmembrane region" description="Helical" evidence="7">
    <location>
        <begin position="60"/>
        <end position="82"/>
    </location>
</feature>
<evidence type="ECO:0000256" key="4">
    <source>
        <dbReference type="ARBA" id="ARBA00022989"/>
    </source>
</evidence>
<dbReference type="InterPro" id="IPR036259">
    <property type="entry name" value="MFS_trans_sf"/>
</dbReference>
<evidence type="ECO:0000256" key="6">
    <source>
        <dbReference type="PIRSR" id="PIRSR002419-1"/>
    </source>
</evidence>
<reference evidence="9 10" key="2">
    <citation type="journal article" date="2018" name="Annu Rev Anim Biosci">
        <title>Bat Biology, Genomes, and the Bat1K Project: To Generate Chromosome-Level Genomes for All Living Bat Species.</title>
        <authorList>
            <person name="Teeling E.C."/>
            <person name="Vernes S.C."/>
            <person name="Davalos L.M."/>
            <person name="Ray D.A."/>
            <person name="Gilbert M.T.P."/>
            <person name="Myers E."/>
        </authorList>
    </citation>
    <scope>NUCLEOTIDE SEQUENCE</scope>
</reference>
<reference evidence="9 10" key="3">
    <citation type="submission" date="2018-12" db="EMBL/GenBank/DDBJ databases">
        <title>G10K-VGP greater horseshoe bat female genome, primary haplotype.</title>
        <authorList>
            <person name="Teeling E."/>
            <person name="Myers G."/>
            <person name="Vernes S."/>
            <person name="Pippel M."/>
            <person name="Winkler S."/>
            <person name="Fedrigo O."/>
            <person name="Rhie A."/>
            <person name="Koren S."/>
            <person name="Phillippy A."/>
            <person name="Lewin H."/>
            <person name="Damas J."/>
            <person name="Howe K."/>
            <person name="Mountcastle J."/>
            <person name="Jarvis E.D."/>
        </authorList>
    </citation>
    <scope>NUCLEOTIDE SEQUENCE [LARGE SCALE GENOMIC DNA]</scope>
</reference>
<dbReference type="GeneID" id="117031352"/>
<dbReference type="EMBL" id="JACAGC010000011">
    <property type="protein sequence ID" value="KAF6334618.1"/>
    <property type="molecule type" value="Genomic_DNA"/>
</dbReference>
<accession>A0A671FRJ7</accession>
<reference evidence="8 11" key="4">
    <citation type="journal article" date="2020" name="Nature">
        <title>Six reference-quality genomes reveal evolution of bat adaptations.</title>
        <authorList>
            <person name="Jebb D."/>
            <person name="Huang Z."/>
            <person name="Pippel M."/>
            <person name="Hughes G.M."/>
            <person name="Lavrichenko K."/>
            <person name="Devanna P."/>
            <person name="Winkler S."/>
            <person name="Jermiin L.S."/>
            <person name="Skirmuntt E.C."/>
            <person name="Katzourakis A."/>
            <person name="Burkitt-Gray L."/>
            <person name="Ray D.A."/>
            <person name="Sullivan K.A.M."/>
            <person name="Roscito J.G."/>
            <person name="Kirilenko B.M."/>
            <person name="Davalos L.M."/>
            <person name="Corthals A.P."/>
            <person name="Power M.L."/>
            <person name="Jones G."/>
            <person name="Ransome R.D."/>
            <person name="Dechmann D.K.N."/>
            <person name="Locatelli A.G."/>
            <person name="Puechmaille S.J."/>
            <person name="Fedrigo O."/>
            <person name="Jarvis E.D."/>
            <person name="Hiller M."/>
            <person name="Vernes S.C."/>
            <person name="Myers E.W."/>
            <person name="Teeling E.C."/>
        </authorList>
    </citation>
    <scope>NUCLEOTIDE SEQUENCE [LARGE SCALE GENOMIC DNA]</scope>
    <source>
        <strain evidence="8">MRhiFer1</strain>
        <tissue evidence="8">Lung</tissue>
    </source>
</reference>
<keyword evidence="6" id="KW-1015">Disulfide bond</keyword>
<dbReference type="InterPro" id="IPR018499">
    <property type="entry name" value="Tetraspanin/Peripherin"/>
</dbReference>
<dbReference type="GeneTree" id="ENSGT00390000003287"/>
<reference evidence="9 10" key="1">
    <citation type="journal article" date="2015" name="Annu Rev Anim Biosci">
        <title>The Genome 10K Project: a way forward.</title>
        <authorList>
            <person name="Koepfli K.P."/>
            <person name="Paten B."/>
            <person name="O'Brien S.J."/>
            <person name="Koepfli K.P."/>
            <person name="Paten B."/>
            <person name="Antunes A."/>
            <person name="Belov K."/>
            <person name="Bustamante C."/>
            <person name="Castoe T.A."/>
            <person name="Clawson H."/>
            <person name="Crawford A.J."/>
            <person name="Diekhans M."/>
            <person name="Distel D."/>
            <person name="Durbin R."/>
            <person name="Earl D."/>
            <person name="Fujita M.K."/>
            <person name="Gamble T."/>
            <person name="Georges A."/>
            <person name="Gemmell N."/>
            <person name="Gilbert M.T."/>
            <person name="Graves J.M."/>
            <person name="Green R.E."/>
            <person name="Hickey G."/>
            <person name="Jarvis E.D."/>
            <person name="Johnson W."/>
            <person name="Komissarov A."/>
            <person name="Korf I."/>
            <person name="Kuhn R."/>
            <person name="Larkin D.M."/>
            <person name="Lewin H."/>
            <person name="Lopez J.V."/>
            <person name="Ma J."/>
            <person name="Marques-Bonet T."/>
            <person name="Miller W."/>
            <person name="Murphy R."/>
            <person name="Pevzner P."/>
            <person name="Shapiro B."/>
            <person name="Steiner C."/>
            <person name="Tamazian G."/>
            <person name="Venkatesh B."/>
            <person name="Wang J."/>
            <person name="Wayne R."/>
            <person name="Wiley E."/>
            <person name="Yang H."/>
            <person name="Zhang G."/>
            <person name="Haussler D."/>
            <person name="Ryder O."/>
            <person name="O'Brien S.J."/>
        </authorList>
    </citation>
    <scope>NUCLEOTIDE SEQUENCE</scope>
</reference>
<evidence type="ECO:0000256" key="1">
    <source>
        <dbReference type="ARBA" id="ARBA00004141"/>
    </source>
</evidence>
<sequence>MGPWNRVSVAKCQMLVTSVFVLLLGLFVASMAALTYFGAHFAVIGHASPEDTPYEAMHRWLFYAGIGLAGLLTLGAVLSAIATVREAGCLMAGGFLCFALVFCVLTQMAFWRFHNPAQVEDAVLDIYDLVYEQAVKNPSGTQWQELLAIQDTFLCCGKRTPSSLLGSSEADLCLGEQARRQDCLQGIRSFLRTHGHIASTLASVGLASMVYAMLLSSFLCFAIRSGRSLDRKGTYTLSPRARGCQPQEPSFFRRFQEELALHHLSEAGALHDRLGPSGCSDGPRLLQDN</sequence>
<dbReference type="Proteomes" id="UP000585614">
    <property type="component" value="Unassembled WGS sequence"/>
</dbReference>
<dbReference type="GO" id="GO:0042832">
    <property type="term" value="P:defense response to protozoan"/>
    <property type="evidence" value="ECO:0007669"/>
    <property type="project" value="Ensembl"/>
</dbReference>